<dbReference type="Proteomes" id="UP000033166">
    <property type="component" value="Chromosome I"/>
</dbReference>
<evidence type="ECO:0000313" key="5">
    <source>
        <dbReference type="Proteomes" id="UP000033166"/>
    </source>
</evidence>
<sequence length="427" mass="47172">MSKHQELLDYIDDLEVGKKVSVRGLANRLSVSDGTAYRAIKEAQSRGLVSINDRSGTTRIATQEQRVIETLTFGEISKIASAEVMAGESGLSQAFSKFAIAAMTMQNIRKYLTHGGLVIVGDRTDIQLLALNEGNAVLITGGVDIEPDVLDYANKKSIPVLRTDFDTFTVASRINRALSNELIKKEITTVADVYQPQAPTLLEVSTVKDYLDLVKKTNESRFAVLNQHNLVVGVVSMRDVTGKKNSTTIDKVMTRNPRLAKFDMTVASTSQKMIFDGYDIMPVVHSDSTYAGIISKSDMLRSMQESSEQSQFSHTLSDDVANAVKEVQSYYTFSVEPFMMNNVGNIANGMLVEIISNIAARVMTKTKNKNIIIESMTLYFLGAVSIDDGLEVFPKIINETRLGATIDFEIYLDYQIISKILVTVQIN</sequence>
<dbReference type="HOGENOM" id="CLU_054913_0_0_9"/>
<dbReference type="CDD" id="cd04596">
    <property type="entry name" value="CBS_pair_DRTGG_assoc"/>
    <property type="match status" value="1"/>
</dbReference>
<dbReference type="Gene3D" id="3.10.580.10">
    <property type="entry name" value="CBS-domain"/>
    <property type="match status" value="1"/>
</dbReference>
<keyword evidence="1 2" id="KW-0129">CBS domain</keyword>
<dbReference type="Pfam" id="PF00571">
    <property type="entry name" value="CBS"/>
    <property type="match status" value="1"/>
</dbReference>
<evidence type="ECO:0000259" key="3">
    <source>
        <dbReference type="PROSITE" id="PS51371"/>
    </source>
</evidence>
<dbReference type="Gene3D" id="1.10.10.10">
    <property type="entry name" value="Winged helix-like DNA-binding domain superfamily/Winged helix DNA-binding domain"/>
    <property type="match status" value="1"/>
</dbReference>
<evidence type="ECO:0000313" key="4">
    <source>
        <dbReference type="EMBL" id="CEN28580.1"/>
    </source>
</evidence>
<dbReference type="GeneID" id="71635849"/>
<dbReference type="PROSITE" id="PS51371">
    <property type="entry name" value="CBS"/>
    <property type="match status" value="1"/>
</dbReference>
<dbReference type="SUPFAM" id="SSF54637">
    <property type="entry name" value="Thioesterase/thiol ester dehydrase-isomerase"/>
    <property type="match status" value="1"/>
</dbReference>
<dbReference type="STRING" id="1364.LP2241_30396"/>
<gene>
    <name evidence="4" type="primary">ytoI</name>
    <name evidence="4" type="ORF">LACPI_1380</name>
</gene>
<protein>
    <submittedName>
        <fullName evidence="4">DRTGG domain/CBS domain protein YtoI</fullName>
    </submittedName>
</protein>
<dbReference type="SUPFAM" id="SSF54631">
    <property type="entry name" value="CBS-domain pair"/>
    <property type="match status" value="1"/>
</dbReference>
<dbReference type="InterPro" id="IPR036388">
    <property type="entry name" value="WH-like_DNA-bd_sf"/>
</dbReference>
<organism evidence="4 5">
    <name type="scientific">Pseudolactococcus piscium MKFS47</name>
    <dbReference type="NCBI Taxonomy" id="297352"/>
    <lineage>
        <taxon>Bacteria</taxon>
        <taxon>Bacillati</taxon>
        <taxon>Bacillota</taxon>
        <taxon>Bacilli</taxon>
        <taxon>Lactobacillales</taxon>
        <taxon>Streptococcaceae</taxon>
        <taxon>Pseudolactococcus</taxon>
    </lineage>
</organism>
<proteinExistence type="predicted"/>
<reference evidence="5" key="1">
    <citation type="submission" date="2015-01" db="EMBL/GenBank/DDBJ databases">
        <authorList>
            <person name="Andreevskaya M."/>
        </authorList>
    </citation>
    <scope>NUCLEOTIDE SEQUENCE [LARGE SCALE GENOMIC DNA]</scope>
    <source>
        <strain evidence="5">MKFS47</strain>
    </source>
</reference>
<dbReference type="PANTHER" id="PTHR43080">
    <property type="entry name" value="CBS DOMAIN-CONTAINING PROTEIN CBSX3, MITOCHONDRIAL"/>
    <property type="match status" value="1"/>
</dbReference>
<dbReference type="KEGG" id="lpk:LACPI_1380"/>
<dbReference type="EMBL" id="LN774769">
    <property type="protein sequence ID" value="CEN28580.1"/>
    <property type="molecule type" value="Genomic_DNA"/>
</dbReference>
<evidence type="ECO:0000256" key="2">
    <source>
        <dbReference type="PROSITE-ProRule" id="PRU00703"/>
    </source>
</evidence>
<accession>A0A0D6DXS3</accession>
<dbReference type="InterPro" id="IPR010766">
    <property type="entry name" value="DRTGG"/>
</dbReference>
<dbReference type="RefSeq" id="WP_047915690.1">
    <property type="nucleotide sequence ID" value="NZ_LN774769.1"/>
</dbReference>
<dbReference type="Gene3D" id="3.40.1390.20">
    <property type="entry name" value="HprK N-terminal domain-like"/>
    <property type="match status" value="1"/>
</dbReference>
<dbReference type="InterPro" id="IPR028979">
    <property type="entry name" value="Ser_kin/Pase_Hpr-like_N_sf"/>
</dbReference>
<dbReference type="PANTHER" id="PTHR43080:SF2">
    <property type="entry name" value="CBS DOMAIN-CONTAINING PROTEIN"/>
    <property type="match status" value="1"/>
</dbReference>
<dbReference type="Pfam" id="PF07085">
    <property type="entry name" value="DRTGG"/>
    <property type="match status" value="1"/>
</dbReference>
<dbReference type="InterPro" id="IPR029069">
    <property type="entry name" value="HotDog_dom_sf"/>
</dbReference>
<evidence type="ECO:0000256" key="1">
    <source>
        <dbReference type="ARBA" id="ARBA00023122"/>
    </source>
</evidence>
<name>A0A0D6DXS3_9LACT</name>
<dbReference type="Gene3D" id="3.10.129.10">
    <property type="entry name" value="Hotdog Thioesterase"/>
    <property type="match status" value="1"/>
</dbReference>
<dbReference type="InterPro" id="IPR000644">
    <property type="entry name" value="CBS_dom"/>
</dbReference>
<dbReference type="AlphaFoldDB" id="A0A0D6DXS3"/>
<dbReference type="InterPro" id="IPR051257">
    <property type="entry name" value="Diverse_CBS-Domain"/>
</dbReference>
<dbReference type="SUPFAM" id="SSF75138">
    <property type="entry name" value="HprK N-terminal domain-like"/>
    <property type="match status" value="1"/>
</dbReference>
<feature type="domain" description="CBS" evidence="3">
    <location>
        <begin position="253"/>
        <end position="310"/>
    </location>
</feature>
<dbReference type="InterPro" id="IPR046342">
    <property type="entry name" value="CBS_dom_sf"/>
</dbReference>